<gene>
    <name evidence="1" type="ORF">Aca07nite_54210</name>
</gene>
<reference evidence="1" key="1">
    <citation type="submission" date="2021-01" db="EMBL/GenBank/DDBJ databases">
        <title>Whole genome shotgun sequence of Actinoplanes capillaceus NBRC 16408.</title>
        <authorList>
            <person name="Komaki H."/>
            <person name="Tamura T."/>
        </authorList>
    </citation>
    <scope>NUCLEOTIDE SEQUENCE [LARGE SCALE GENOMIC DNA]</scope>
    <source>
        <strain evidence="1">NBRC 16408</strain>
    </source>
</reference>
<protein>
    <submittedName>
        <fullName evidence="1">Uncharacterized protein</fullName>
    </submittedName>
</protein>
<organism evidence="1">
    <name type="scientific">Actinoplanes campanulatus</name>
    <dbReference type="NCBI Taxonomy" id="113559"/>
    <lineage>
        <taxon>Bacteria</taxon>
        <taxon>Bacillati</taxon>
        <taxon>Actinomycetota</taxon>
        <taxon>Actinomycetes</taxon>
        <taxon>Micromonosporales</taxon>
        <taxon>Micromonosporaceae</taxon>
        <taxon>Actinoplanes</taxon>
    </lineage>
</organism>
<proteinExistence type="predicted"/>
<name>A0ABQ3WPJ4_9ACTN</name>
<sequence length="115" mass="12491">MDQPAPRFAVAFVRGVAVLALDADAQAAWLERLGTAPSADELAWEFDDGFRLAPTFIERGWLPGTAIPALTRLDDQLSAMSGTPNADLWHVDALPHSAEWDRVRTLARAALILIA</sequence>
<evidence type="ECO:0000313" key="1">
    <source>
        <dbReference type="EMBL" id="GID48146.1"/>
    </source>
</evidence>
<dbReference type="RefSeq" id="WP_204298245.1">
    <property type="nucleotide sequence ID" value="NZ_BAAAGQ010000014.1"/>
</dbReference>
<comment type="caution">
    <text evidence="1">The sequence shown here is derived from an EMBL/GenBank/DDBJ whole genome shotgun (WGS) entry which is preliminary data.</text>
</comment>
<accession>A0ABQ3WPJ4</accession>
<dbReference type="EMBL" id="BOMF01000102">
    <property type="protein sequence ID" value="GID48146.1"/>
    <property type="molecule type" value="Genomic_DNA"/>
</dbReference>